<dbReference type="EMBL" id="KN825088">
    <property type="protein sequence ID" value="KIK94721.1"/>
    <property type="molecule type" value="Genomic_DNA"/>
</dbReference>
<keyword evidence="3" id="KW-1185">Reference proteome</keyword>
<keyword evidence="1" id="KW-0812">Transmembrane</keyword>
<evidence type="ECO:0000256" key="1">
    <source>
        <dbReference type="SAM" id="Phobius"/>
    </source>
</evidence>
<dbReference type="PANTHER" id="PTHR46579:SF2">
    <property type="entry name" value="C2H2-TYPE DOMAIN-CONTAINING PROTEIN"/>
    <property type="match status" value="1"/>
</dbReference>
<gene>
    <name evidence="2" type="ORF">PAXRUDRAFT_142245</name>
</gene>
<dbReference type="STRING" id="930991.A0A0D0DXC7"/>
<dbReference type="HOGENOM" id="CLU_078867_2_0_1"/>
<protein>
    <submittedName>
        <fullName evidence="2">Uncharacterized protein</fullName>
    </submittedName>
</protein>
<dbReference type="InParanoid" id="A0A0D0DXC7"/>
<reference evidence="2 3" key="1">
    <citation type="submission" date="2014-04" db="EMBL/GenBank/DDBJ databases">
        <authorList>
            <consortium name="DOE Joint Genome Institute"/>
            <person name="Kuo A."/>
            <person name="Kohler A."/>
            <person name="Jargeat P."/>
            <person name="Nagy L.G."/>
            <person name="Floudas D."/>
            <person name="Copeland A."/>
            <person name="Barry K.W."/>
            <person name="Cichocki N."/>
            <person name="Veneault-Fourrey C."/>
            <person name="LaButti K."/>
            <person name="Lindquist E.A."/>
            <person name="Lipzen A."/>
            <person name="Lundell T."/>
            <person name="Morin E."/>
            <person name="Murat C."/>
            <person name="Sun H."/>
            <person name="Tunlid A."/>
            <person name="Henrissat B."/>
            <person name="Grigoriev I.V."/>
            <person name="Hibbett D.S."/>
            <person name="Martin F."/>
            <person name="Nordberg H.P."/>
            <person name="Cantor M.N."/>
            <person name="Hua S.X."/>
        </authorList>
    </citation>
    <scope>NUCLEOTIDE SEQUENCE [LARGE SCALE GENOMIC DNA]</scope>
    <source>
        <strain evidence="2 3">Ve08.2h10</strain>
    </source>
</reference>
<accession>A0A0D0DXC7</accession>
<dbReference type="Pfam" id="PF02992">
    <property type="entry name" value="Transposase_21"/>
    <property type="match status" value="1"/>
</dbReference>
<name>A0A0D0DXC7_9AGAM</name>
<dbReference type="AlphaFoldDB" id="A0A0D0DXC7"/>
<keyword evidence="1" id="KW-1133">Transmembrane helix</keyword>
<dbReference type="OrthoDB" id="3234349at2759"/>
<feature type="transmembrane region" description="Helical" evidence="1">
    <location>
        <begin position="170"/>
        <end position="192"/>
    </location>
</feature>
<sequence>MFCLWTSYHAENLLVVFMTPGPQEPTGSQLQNYLKFIVDDLLKLYQEGIVCHTPGHLEGHQVHVVLLGVICDHLAMCKMCGFADHGHNEALCSKCKVMEQDLFSDESLCNEIEEQNGAEHRQQCFEEKELQSNNDRKAYFEHYGVQWTELAWLPYFDLVWHTIIDPMHNLLLSDFVLLSTVLWYGGVQILLYSGK</sequence>
<organism evidence="2 3">
    <name type="scientific">Paxillus rubicundulus Ve08.2h10</name>
    <dbReference type="NCBI Taxonomy" id="930991"/>
    <lineage>
        <taxon>Eukaryota</taxon>
        <taxon>Fungi</taxon>
        <taxon>Dikarya</taxon>
        <taxon>Basidiomycota</taxon>
        <taxon>Agaricomycotina</taxon>
        <taxon>Agaricomycetes</taxon>
        <taxon>Agaricomycetidae</taxon>
        <taxon>Boletales</taxon>
        <taxon>Paxilineae</taxon>
        <taxon>Paxillaceae</taxon>
        <taxon>Paxillus</taxon>
    </lineage>
</organism>
<dbReference type="Proteomes" id="UP000054538">
    <property type="component" value="Unassembled WGS sequence"/>
</dbReference>
<dbReference type="PANTHER" id="PTHR46579">
    <property type="entry name" value="F5/8 TYPE C DOMAIN-CONTAINING PROTEIN-RELATED"/>
    <property type="match status" value="1"/>
</dbReference>
<evidence type="ECO:0000313" key="3">
    <source>
        <dbReference type="Proteomes" id="UP000054538"/>
    </source>
</evidence>
<dbReference type="InterPro" id="IPR004242">
    <property type="entry name" value="Transposase_21"/>
</dbReference>
<reference evidence="3" key="2">
    <citation type="submission" date="2015-01" db="EMBL/GenBank/DDBJ databases">
        <title>Evolutionary Origins and Diversification of the Mycorrhizal Mutualists.</title>
        <authorList>
            <consortium name="DOE Joint Genome Institute"/>
            <consortium name="Mycorrhizal Genomics Consortium"/>
            <person name="Kohler A."/>
            <person name="Kuo A."/>
            <person name="Nagy L.G."/>
            <person name="Floudas D."/>
            <person name="Copeland A."/>
            <person name="Barry K.W."/>
            <person name="Cichocki N."/>
            <person name="Veneault-Fourrey C."/>
            <person name="LaButti K."/>
            <person name="Lindquist E.A."/>
            <person name="Lipzen A."/>
            <person name="Lundell T."/>
            <person name="Morin E."/>
            <person name="Murat C."/>
            <person name="Riley R."/>
            <person name="Ohm R."/>
            <person name="Sun H."/>
            <person name="Tunlid A."/>
            <person name="Henrissat B."/>
            <person name="Grigoriev I.V."/>
            <person name="Hibbett D.S."/>
            <person name="Martin F."/>
        </authorList>
    </citation>
    <scope>NUCLEOTIDE SEQUENCE [LARGE SCALE GENOMIC DNA]</scope>
    <source>
        <strain evidence="3">Ve08.2h10</strain>
    </source>
</reference>
<keyword evidence="1" id="KW-0472">Membrane</keyword>
<evidence type="ECO:0000313" key="2">
    <source>
        <dbReference type="EMBL" id="KIK94721.1"/>
    </source>
</evidence>
<proteinExistence type="predicted"/>